<organism evidence="2 3">
    <name type="scientific">Kribbella voronezhensis</name>
    <dbReference type="NCBI Taxonomy" id="2512212"/>
    <lineage>
        <taxon>Bacteria</taxon>
        <taxon>Bacillati</taxon>
        <taxon>Actinomycetota</taxon>
        <taxon>Actinomycetes</taxon>
        <taxon>Propionibacteriales</taxon>
        <taxon>Kribbellaceae</taxon>
        <taxon>Kribbella</taxon>
    </lineage>
</organism>
<comment type="caution">
    <text evidence="2">The sequence shown here is derived from an EMBL/GenBank/DDBJ whole genome shotgun (WGS) entry which is preliminary data.</text>
</comment>
<dbReference type="RefSeq" id="WP_133977405.1">
    <property type="nucleotide sequence ID" value="NZ_SOCE01000001.1"/>
</dbReference>
<dbReference type="EMBL" id="SOCE01000001">
    <property type="protein sequence ID" value="TDU87669.1"/>
    <property type="molecule type" value="Genomic_DNA"/>
</dbReference>
<keyword evidence="1" id="KW-0472">Membrane</keyword>
<keyword evidence="1" id="KW-0812">Transmembrane</keyword>
<accession>A0A4R7T7R0</accession>
<gene>
    <name evidence="2" type="ORF">EV138_1196</name>
</gene>
<evidence type="ECO:0000313" key="2">
    <source>
        <dbReference type="EMBL" id="TDU87669.1"/>
    </source>
</evidence>
<sequence>MNRREAQGWRGVAGGGVVIVVGVALIAKDVPVFGVSALPVVGAGISMLTVGLYRLFIARRGRGR</sequence>
<protein>
    <submittedName>
        <fullName evidence="2">Uncharacterized protein</fullName>
    </submittedName>
</protein>
<reference evidence="2 3" key="1">
    <citation type="submission" date="2019-03" db="EMBL/GenBank/DDBJ databases">
        <title>Genomic Encyclopedia of Type Strains, Phase III (KMG-III): the genomes of soil and plant-associated and newly described type strains.</title>
        <authorList>
            <person name="Whitman W."/>
        </authorList>
    </citation>
    <scope>NUCLEOTIDE SEQUENCE [LARGE SCALE GENOMIC DNA]</scope>
    <source>
        <strain evidence="2 3">VKM Ac-2575</strain>
    </source>
</reference>
<dbReference type="AlphaFoldDB" id="A0A4R7T7R0"/>
<name>A0A4R7T7R0_9ACTN</name>
<feature type="transmembrane region" description="Helical" evidence="1">
    <location>
        <begin position="33"/>
        <end position="56"/>
    </location>
</feature>
<proteinExistence type="predicted"/>
<dbReference type="Proteomes" id="UP000295151">
    <property type="component" value="Unassembled WGS sequence"/>
</dbReference>
<evidence type="ECO:0000313" key="3">
    <source>
        <dbReference type="Proteomes" id="UP000295151"/>
    </source>
</evidence>
<feature type="transmembrane region" description="Helical" evidence="1">
    <location>
        <begin position="7"/>
        <end position="27"/>
    </location>
</feature>
<evidence type="ECO:0000256" key="1">
    <source>
        <dbReference type="SAM" id="Phobius"/>
    </source>
</evidence>
<keyword evidence="3" id="KW-1185">Reference proteome</keyword>
<keyword evidence="1" id="KW-1133">Transmembrane helix</keyword>